<dbReference type="InterPro" id="IPR038718">
    <property type="entry name" value="SNF2-like_sf"/>
</dbReference>
<dbReference type="PANTHER" id="PTHR45629:SF7">
    <property type="entry name" value="DNA EXCISION REPAIR PROTEIN ERCC-6-RELATED"/>
    <property type="match status" value="1"/>
</dbReference>
<proteinExistence type="predicted"/>
<dbReference type="PATRIC" id="fig|42253.5.peg.2915"/>
<evidence type="ECO:0000313" key="4">
    <source>
        <dbReference type="Proteomes" id="UP000069205"/>
    </source>
</evidence>
<evidence type="ECO:0000259" key="2">
    <source>
        <dbReference type="PROSITE" id="PS51192"/>
    </source>
</evidence>
<protein>
    <recommendedName>
        <fullName evidence="2">Helicase ATP-binding domain-containing protein</fullName>
    </recommendedName>
</protein>
<dbReference type="InterPro" id="IPR057342">
    <property type="entry name" value="DEXDc_RapA"/>
</dbReference>
<dbReference type="InterPro" id="IPR000330">
    <property type="entry name" value="SNF2_N"/>
</dbReference>
<feature type="region of interest" description="Disordered" evidence="1">
    <location>
        <begin position="237"/>
        <end position="260"/>
    </location>
</feature>
<dbReference type="STRING" id="42253.NITMOv2_2948"/>
<sequence>MSTAYHAKYFACELTRIGGAGVGRLSRSLFDACVDLNPHQIEAALFAFRSPVSKGVLLADEVGLGKTIEAGLVLCQFWAERRRRILVICPASIRKQWALELAEKFNLPTVILDVKEYRDRQARGVPNPFEADGIVITSTHFASARATDVRPVQWDLVVVDEAHKLRNAYRPSNRMGQNIRWALENRRKVLLTATPLQNSLVELYGISTIIECTPPNRIRRHAFSPDLALHRINHRLPSCQEPRPSRGEARSAPSTHCHRGRIQFPTGIVPADI</sequence>
<dbReference type="SMART" id="SM00487">
    <property type="entry name" value="DEXDc"/>
    <property type="match status" value="1"/>
</dbReference>
<dbReference type="InterPro" id="IPR050496">
    <property type="entry name" value="SNF2_RAD54_helicase_repair"/>
</dbReference>
<dbReference type="PROSITE" id="PS51192">
    <property type="entry name" value="HELICASE_ATP_BIND_1"/>
    <property type="match status" value="1"/>
</dbReference>
<dbReference type="GO" id="GO:0005524">
    <property type="term" value="F:ATP binding"/>
    <property type="evidence" value="ECO:0007669"/>
    <property type="project" value="UniProtKB-KW"/>
</dbReference>
<reference evidence="3 4" key="1">
    <citation type="journal article" date="2015" name="Proc. Natl. Acad. Sci. U.S.A.">
        <title>Expanded metabolic versatility of ubiquitous nitrite-oxidizing bacteria from the genus Nitrospira.</title>
        <authorList>
            <person name="Koch H."/>
            <person name="Lucker S."/>
            <person name="Albertsen M."/>
            <person name="Kitzinger K."/>
            <person name="Herbold C."/>
            <person name="Spieck E."/>
            <person name="Nielsen P.H."/>
            <person name="Wagner M."/>
            <person name="Daims H."/>
        </authorList>
    </citation>
    <scope>NUCLEOTIDE SEQUENCE [LARGE SCALE GENOMIC DNA]</scope>
    <source>
        <strain evidence="3 4">NSP M-1</strain>
    </source>
</reference>
<dbReference type="Proteomes" id="UP000069205">
    <property type="component" value="Chromosome"/>
</dbReference>
<dbReference type="OrthoDB" id="9814088at2"/>
<dbReference type="EMBL" id="CP011801">
    <property type="protein sequence ID" value="ALA59353.1"/>
    <property type="molecule type" value="Genomic_DNA"/>
</dbReference>
<feature type="domain" description="Helicase ATP-binding" evidence="2">
    <location>
        <begin position="47"/>
        <end position="213"/>
    </location>
</feature>
<dbReference type="CDD" id="cd18011">
    <property type="entry name" value="DEXDc_RapA"/>
    <property type="match status" value="1"/>
</dbReference>
<dbReference type="Gene3D" id="3.40.50.10810">
    <property type="entry name" value="Tandem AAA-ATPase domain"/>
    <property type="match status" value="1"/>
</dbReference>
<dbReference type="PANTHER" id="PTHR45629">
    <property type="entry name" value="SNF2/RAD54 FAMILY MEMBER"/>
    <property type="match status" value="1"/>
</dbReference>
<evidence type="ECO:0000256" key="1">
    <source>
        <dbReference type="SAM" id="MobiDB-lite"/>
    </source>
</evidence>
<dbReference type="KEGG" id="nmv:NITMOv2_2948"/>
<keyword evidence="4" id="KW-1185">Reference proteome</keyword>
<gene>
    <name evidence="3" type="ORF">NITMOv2_2948</name>
</gene>
<accession>A0A0K2GEH4</accession>
<name>A0A0K2GEH4_NITMO</name>
<dbReference type="Pfam" id="PF00176">
    <property type="entry name" value="SNF2-rel_dom"/>
    <property type="match status" value="1"/>
</dbReference>
<dbReference type="InterPro" id="IPR014001">
    <property type="entry name" value="Helicase_ATP-bd"/>
</dbReference>
<dbReference type="AlphaFoldDB" id="A0A0K2GEH4"/>
<dbReference type="GO" id="GO:0004386">
    <property type="term" value="F:helicase activity"/>
    <property type="evidence" value="ECO:0007669"/>
    <property type="project" value="UniProtKB-KW"/>
</dbReference>
<organism evidence="3 4">
    <name type="scientific">Nitrospira moscoviensis</name>
    <dbReference type="NCBI Taxonomy" id="42253"/>
    <lineage>
        <taxon>Bacteria</taxon>
        <taxon>Pseudomonadati</taxon>
        <taxon>Nitrospirota</taxon>
        <taxon>Nitrospiria</taxon>
        <taxon>Nitrospirales</taxon>
        <taxon>Nitrospiraceae</taxon>
        <taxon>Nitrospira</taxon>
    </lineage>
</organism>
<evidence type="ECO:0000313" key="3">
    <source>
        <dbReference type="EMBL" id="ALA59353.1"/>
    </source>
</evidence>
<dbReference type="InterPro" id="IPR027417">
    <property type="entry name" value="P-loop_NTPase"/>
</dbReference>
<dbReference type="SUPFAM" id="SSF52540">
    <property type="entry name" value="P-loop containing nucleoside triphosphate hydrolases"/>
    <property type="match status" value="1"/>
</dbReference>